<comment type="caution">
    <text evidence="2">The sequence shown here is derived from an EMBL/GenBank/DDBJ whole genome shotgun (WGS) entry which is preliminary data.</text>
</comment>
<protein>
    <submittedName>
        <fullName evidence="2">Uncharacterized protein</fullName>
    </submittedName>
</protein>
<feature type="region of interest" description="Disordered" evidence="1">
    <location>
        <begin position="26"/>
        <end position="66"/>
    </location>
</feature>
<feature type="compositionally biased region" description="Basic and acidic residues" evidence="1">
    <location>
        <begin position="30"/>
        <end position="51"/>
    </location>
</feature>
<reference evidence="2 3" key="1">
    <citation type="submission" date="2019-03" db="EMBL/GenBank/DDBJ databases">
        <title>First draft genome of Liparis tanakae, snailfish: a comprehensive survey of snailfish specific genes.</title>
        <authorList>
            <person name="Kim W."/>
            <person name="Song I."/>
            <person name="Jeong J.-H."/>
            <person name="Kim D."/>
            <person name="Kim S."/>
            <person name="Ryu S."/>
            <person name="Song J.Y."/>
            <person name="Lee S.K."/>
        </authorList>
    </citation>
    <scope>NUCLEOTIDE SEQUENCE [LARGE SCALE GENOMIC DNA]</scope>
    <source>
        <tissue evidence="2">Muscle</tissue>
    </source>
</reference>
<evidence type="ECO:0000313" key="3">
    <source>
        <dbReference type="Proteomes" id="UP000314294"/>
    </source>
</evidence>
<keyword evidence="3" id="KW-1185">Reference proteome</keyword>
<proteinExistence type="predicted"/>
<name>A0A4Z2IQD3_9TELE</name>
<dbReference type="Proteomes" id="UP000314294">
    <property type="component" value="Unassembled WGS sequence"/>
</dbReference>
<accession>A0A4Z2IQD3</accession>
<evidence type="ECO:0000313" key="2">
    <source>
        <dbReference type="EMBL" id="TNN79373.1"/>
    </source>
</evidence>
<gene>
    <name evidence="2" type="ORF">EYF80_010397</name>
</gene>
<dbReference type="AlphaFoldDB" id="A0A4Z2IQD3"/>
<evidence type="ECO:0000256" key="1">
    <source>
        <dbReference type="SAM" id="MobiDB-lite"/>
    </source>
</evidence>
<organism evidence="2 3">
    <name type="scientific">Liparis tanakae</name>
    <name type="common">Tanaka's snailfish</name>
    <dbReference type="NCBI Taxonomy" id="230148"/>
    <lineage>
        <taxon>Eukaryota</taxon>
        <taxon>Metazoa</taxon>
        <taxon>Chordata</taxon>
        <taxon>Craniata</taxon>
        <taxon>Vertebrata</taxon>
        <taxon>Euteleostomi</taxon>
        <taxon>Actinopterygii</taxon>
        <taxon>Neopterygii</taxon>
        <taxon>Teleostei</taxon>
        <taxon>Neoteleostei</taxon>
        <taxon>Acanthomorphata</taxon>
        <taxon>Eupercaria</taxon>
        <taxon>Perciformes</taxon>
        <taxon>Cottioidei</taxon>
        <taxon>Cottales</taxon>
        <taxon>Liparidae</taxon>
        <taxon>Liparis</taxon>
    </lineage>
</organism>
<dbReference type="EMBL" id="SRLO01000065">
    <property type="protein sequence ID" value="TNN79373.1"/>
    <property type="molecule type" value="Genomic_DNA"/>
</dbReference>
<sequence length="117" mass="12936">MIAAFPQPNAFCVKSQDVYVIRSTFPNKGKQMEGGEQRQDLKVQAERESRSTKPHPSHPWPGPSIFSLSPPTRVLVHWPPAGCSCSAGPDATLQTHTAYYILCNVILQSSLPEFKVD</sequence>